<name>A0A2P2E4Q6_9LEPT</name>
<protein>
    <submittedName>
        <fullName evidence="1">Uncharacterized protein</fullName>
    </submittedName>
</protein>
<dbReference type="AlphaFoldDB" id="A0A2P2E4Q6"/>
<evidence type="ECO:0000313" key="2">
    <source>
        <dbReference type="Proteomes" id="UP000245133"/>
    </source>
</evidence>
<dbReference type="EMBL" id="BFBB01000009">
    <property type="protein sequence ID" value="GBF51859.1"/>
    <property type="molecule type" value="Genomic_DNA"/>
</dbReference>
<organism evidence="1 2">
    <name type="scientific">Leptospira ryugenii</name>
    <dbReference type="NCBI Taxonomy" id="1917863"/>
    <lineage>
        <taxon>Bacteria</taxon>
        <taxon>Pseudomonadati</taxon>
        <taxon>Spirochaetota</taxon>
        <taxon>Spirochaetia</taxon>
        <taxon>Leptospirales</taxon>
        <taxon>Leptospiraceae</taxon>
        <taxon>Leptospira</taxon>
    </lineage>
</organism>
<reference evidence="1 2" key="1">
    <citation type="submission" date="2018-02" db="EMBL/GenBank/DDBJ databases">
        <title>Novel Leptospira species isolated from soil and water in Japan.</title>
        <authorList>
            <person name="Nakao R."/>
            <person name="Masuzawa T."/>
        </authorList>
    </citation>
    <scope>NUCLEOTIDE SEQUENCE [LARGE SCALE GENOMIC DNA]</scope>
    <source>
        <strain evidence="1 2">YH101</strain>
    </source>
</reference>
<dbReference type="Proteomes" id="UP000245133">
    <property type="component" value="Unassembled WGS sequence"/>
</dbReference>
<proteinExistence type="predicted"/>
<gene>
    <name evidence="1" type="ORF">LPTSP4_33970</name>
</gene>
<accession>A0A2P2E4Q6</accession>
<evidence type="ECO:0000313" key="1">
    <source>
        <dbReference type="EMBL" id="GBF51859.1"/>
    </source>
</evidence>
<keyword evidence="2" id="KW-1185">Reference proteome</keyword>
<comment type="caution">
    <text evidence="1">The sequence shown here is derived from an EMBL/GenBank/DDBJ whole genome shotgun (WGS) entry which is preliminary data.</text>
</comment>
<sequence length="479" mass="52199">MIRNALLGSSAINPELPKNIAVPIPRSLRKPSTTGSANIRSGQTPRGVSKALDAVDFYLSGYSSQFDMLGAGEVLGEILQESKRDLILVSAAYSEAKSKPGTCIPGGFTTVSITQSMLDEMVDGLERLGLSPDEAKAELLNLQNEGVLPQLGQQVPTPAMQFRALSTGDYDSEISYSLSDSIGTPQACPSNGKYQKVIRFNTELTAVLTSISRSVTIVGSSIRVNASVRYSNESGKKDKTLVRMTRAVSNGRGNTTLTKTKTLIEECERESANNTSGCVTLKYKNEVKSGDSYVSTEVEGRTDNDGGYLRSIYFDDSDAANVYFYEETFDAEGNADYYYIAYIDVTTDTTNDEAELGFYDSSIYGKYYESTYRFEGEIFVKLSNVGTTFGTGSFAAEDYAVYYPNGINPNNDPLEEYLLGYITGSASDGSNIDLTNTDDYYTEFYGDAADLTGLKVWRGVLKEDGTFTYTLITGTVVQI</sequence>